<name>A0AAJ2JXF3_9BACL</name>
<dbReference type="Pfam" id="PF00984">
    <property type="entry name" value="UDPG_MGDP_dh"/>
    <property type="match status" value="1"/>
</dbReference>
<dbReference type="PANTHER" id="PTHR43750:SF3">
    <property type="entry name" value="UDP-GLUCOSE 6-DEHYDROGENASE TUAD"/>
    <property type="match status" value="1"/>
</dbReference>
<dbReference type="SUPFAM" id="SSF48179">
    <property type="entry name" value="6-phosphogluconate dehydrogenase C-terminal domain-like"/>
    <property type="match status" value="1"/>
</dbReference>
<dbReference type="InterPro" id="IPR036291">
    <property type="entry name" value="NAD(P)-bd_dom_sf"/>
</dbReference>
<evidence type="ECO:0000256" key="6">
    <source>
        <dbReference type="ARBA" id="ARBA00047473"/>
    </source>
</evidence>
<evidence type="ECO:0000256" key="2">
    <source>
        <dbReference type="ARBA" id="ARBA00006601"/>
    </source>
</evidence>
<comment type="pathway">
    <text evidence="1">Nucleotide-sugar biosynthesis; UDP-alpha-D-glucuronate biosynthesis; UDP-alpha-D-glucuronate from UDP-alpha-D-glucose: step 1/1.</text>
</comment>
<accession>A0AAJ2JXF3</accession>
<protein>
    <recommendedName>
        <fullName evidence="3 7">UDP-glucose 6-dehydrogenase</fullName>
        <ecNumber evidence="3 7">1.1.1.22</ecNumber>
    </recommendedName>
</protein>
<evidence type="ECO:0000256" key="8">
    <source>
        <dbReference type="PIRSR" id="PIRSR500134-1"/>
    </source>
</evidence>
<evidence type="ECO:0000256" key="1">
    <source>
        <dbReference type="ARBA" id="ARBA00004701"/>
    </source>
</evidence>
<evidence type="ECO:0000256" key="5">
    <source>
        <dbReference type="ARBA" id="ARBA00023027"/>
    </source>
</evidence>
<dbReference type="Gene3D" id="1.20.5.100">
    <property type="entry name" value="Cytochrome c1, transmembrane anchor, C-terminal"/>
    <property type="match status" value="1"/>
</dbReference>
<evidence type="ECO:0000256" key="9">
    <source>
        <dbReference type="PIRSR" id="PIRSR500134-2"/>
    </source>
</evidence>
<evidence type="ECO:0000313" key="12">
    <source>
        <dbReference type="EMBL" id="MDT8978850.1"/>
    </source>
</evidence>
<dbReference type="SUPFAM" id="SSF51735">
    <property type="entry name" value="NAD(P)-binding Rossmann-fold domains"/>
    <property type="match status" value="1"/>
</dbReference>
<feature type="binding site" evidence="9">
    <location>
        <begin position="249"/>
        <end position="253"/>
    </location>
    <ligand>
        <name>substrate</name>
    </ligand>
</feature>
<keyword evidence="13" id="KW-1185">Reference proteome</keyword>
<feature type="active site" description="Nucleophile" evidence="8">
    <location>
        <position position="260"/>
    </location>
</feature>
<dbReference type="InterPro" id="IPR014026">
    <property type="entry name" value="UDP-Glc/GDP-Man_DH_dimer"/>
</dbReference>
<dbReference type="SUPFAM" id="SSF52413">
    <property type="entry name" value="UDP-glucose/GDP-mannose dehydrogenase C-terminal domain"/>
    <property type="match status" value="1"/>
</dbReference>
<evidence type="ECO:0000256" key="3">
    <source>
        <dbReference type="ARBA" id="ARBA00012954"/>
    </source>
</evidence>
<dbReference type="GO" id="GO:0051287">
    <property type="term" value="F:NAD binding"/>
    <property type="evidence" value="ECO:0007669"/>
    <property type="project" value="InterPro"/>
</dbReference>
<feature type="binding site" evidence="9">
    <location>
        <position position="204"/>
    </location>
    <ligand>
        <name>substrate</name>
    </ligand>
</feature>
<dbReference type="SMART" id="SM00984">
    <property type="entry name" value="UDPG_MGDP_dh_C"/>
    <property type="match status" value="1"/>
</dbReference>
<dbReference type="EC" id="1.1.1.22" evidence="3 7"/>
<evidence type="ECO:0000259" key="11">
    <source>
        <dbReference type="SMART" id="SM00984"/>
    </source>
</evidence>
<dbReference type="EMBL" id="JAVYAA010000006">
    <property type="protein sequence ID" value="MDT8978850.1"/>
    <property type="molecule type" value="Genomic_DNA"/>
</dbReference>
<dbReference type="PIRSF" id="PIRSF500134">
    <property type="entry name" value="UDPglc_DH_bac"/>
    <property type="match status" value="1"/>
</dbReference>
<dbReference type="InterPro" id="IPR001732">
    <property type="entry name" value="UDP-Glc/GDP-Man_DH_N"/>
</dbReference>
<dbReference type="InterPro" id="IPR014027">
    <property type="entry name" value="UDP-Glc/GDP-Man_DH_C"/>
</dbReference>
<sequence length="431" mass="47183">MDILVVGLGYVGTTTALAFAENGWKIAGFDTDHSKLCSLEKGDLPFYEPGLGELLQKYVDQGNIQFVSDAKEAIEKHHILFICVGTPSREDGSADLTYIQQVSEWIGEHMQEHKVIVVKSTVPVGTQKRIKEWVANKQTKPISFDVVSNPEFLREGSALHDALHPDRIILGSDSQAAADVVSSLYRRYTCPIIRTEPSTAELIKYASNAFLATKISYVNELARLCDQCGVSITDVAQGMGLDPRIGSSFLRAGIGYGGSCFPKDVNALLSTAEQYGIHLGLLEKVVHINRTQYAYFLTKLTAKLGTLDGKKVAILGLAFKPGTDDLREAPSLAIITQLWNSGATISVHDPVAALPPNYPTARLTQYSHILDALHNADAAIICTEWAVYESMNWSEALPIMRTPILLDGRNMLRAKEMQAIGYDYEGVGGHK</sequence>
<dbReference type="InterPro" id="IPR028357">
    <property type="entry name" value="UDPglc_DH_bac"/>
</dbReference>
<feature type="binding site" evidence="10">
    <location>
        <position position="155"/>
    </location>
    <ligand>
        <name>NAD(+)</name>
        <dbReference type="ChEBI" id="CHEBI:57540"/>
    </ligand>
</feature>
<feature type="binding site" evidence="10">
    <location>
        <position position="35"/>
    </location>
    <ligand>
        <name>NAD(+)</name>
        <dbReference type="ChEBI" id="CHEBI:57540"/>
    </ligand>
</feature>
<evidence type="ECO:0000256" key="10">
    <source>
        <dbReference type="PIRSR" id="PIRSR500134-3"/>
    </source>
</evidence>
<reference evidence="13" key="1">
    <citation type="submission" date="2023-09" db="EMBL/GenBank/DDBJ databases">
        <title>Paenibacillus sp. chi10 Genome sequencing and assembly.</title>
        <authorList>
            <person name="Kim I."/>
        </authorList>
    </citation>
    <scope>NUCLEOTIDE SEQUENCE [LARGE SCALE GENOMIC DNA]</scope>
    <source>
        <strain evidence="13">chi10</strain>
    </source>
</reference>
<keyword evidence="4 7" id="KW-0560">Oxidoreductase</keyword>
<comment type="similarity">
    <text evidence="2 7">Belongs to the UDP-glucose/GDP-mannose dehydrogenase family.</text>
</comment>
<feature type="binding site" evidence="10">
    <location>
        <position position="30"/>
    </location>
    <ligand>
        <name>NAD(+)</name>
        <dbReference type="ChEBI" id="CHEBI:57540"/>
    </ligand>
</feature>
<evidence type="ECO:0000313" key="13">
    <source>
        <dbReference type="Proteomes" id="UP001250538"/>
    </source>
</evidence>
<feature type="domain" description="UDP-glucose/GDP-mannose dehydrogenase C-terminal" evidence="11">
    <location>
        <begin position="313"/>
        <end position="414"/>
    </location>
</feature>
<gene>
    <name evidence="12" type="ORF">RQP50_21670</name>
</gene>
<feature type="binding site" evidence="9">
    <location>
        <begin position="152"/>
        <end position="155"/>
    </location>
    <ligand>
        <name>substrate</name>
    </ligand>
</feature>
<feature type="binding site" evidence="10">
    <location>
        <position position="327"/>
    </location>
    <ligand>
        <name>NAD(+)</name>
        <dbReference type="ChEBI" id="CHEBI:57540"/>
    </ligand>
</feature>
<comment type="caution">
    <text evidence="12">The sequence shown here is derived from an EMBL/GenBank/DDBJ whole genome shotgun (WGS) entry which is preliminary data.</text>
</comment>
<dbReference type="AlphaFoldDB" id="A0AAJ2JXF3"/>
<dbReference type="InterPro" id="IPR036220">
    <property type="entry name" value="UDP-Glc/GDP-Man_DH_C_sf"/>
</dbReference>
<dbReference type="GO" id="GO:0000271">
    <property type="term" value="P:polysaccharide biosynthetic process"/>
    <property type="evidence" value="ECO:0007669"/>
    <property type="project" value="InterPro"/>
</dbReference>
<dbReference type="Pfam" id="PF03720">
    <property type="entry name" value="UDPG_MGDP_dh_C"/>
    <property type="match status" value="1"/>
</dbReference>
<organism evidence="12 13">
    <name type="scientific">Paenibacillus suaedae</name>
    <dbReference type="NCBI Taxonomy" id="3077233"/>
    <lineage>
        <taxon>Bacteria</taxon>
        <taxon>Bacillati</taxon>
        <taxon>Bacillota</taxon>
        <taxon>Bacilli</taxon>
        <taxon>Bacillales</taxon>
        <taxon>Paenibacillaceae</taxon>
        <taxon>Paenibacillus</taxon>
    </lineage>
</organism>
<evidence type="ECO:0000256" key="4">
    <source>
        <dbReference type="ARBA" id="ARBA00023002"/>
    </source>
</evidence>
<dbReference type="InterPro" id="IPR017476">
    <property type="entry name" value="UDP-Glc/GDP-Man"/>
</dbReference>
<feature type="binding site" evidence="10">
    <location>
        <position position="121"/>
    </location>
    <ligand>
        <name>NAD(+)</name>
        <dbReference type="ChEBI" id="CHEBI:57540"/>
    </ligand>
</feature>
<feature type="binding site" evidence="10">
    <location>
        <position position="263"/>
    </location>
    <ligand>
        <name>NAD(+)</name>
        <dbReference type="ChEBI" id="CHEBI:57540"/>
    </ligand>
</feature>
<dbReference type="Gene3D" id="3.40.50.720">
    <property type="entry name" value="NAD(P)-binding Rossmann-like Domain"/>
    <property type="match status" value="2"/>
</dbReference>
<feature type="binding site" evidence="9">
    <location>
        <position position="320"/>
    </location>
    <ligand>
        <name>substrate</name>
    </ligand>
</feature>
<feature type="binding site" evidence="10">
    <location>
        <position position="86"/>
    </location>
    <ligand>
        <name>NAD(+)</name>
        <dbReference type="ChEBI" id="CHEBI:57540"/>
    </ligand>
</feature>
<feature type="binding site" evidence="9">
    <location>
        <position position="257"/>
    </location>
    <ligand>
        <name>substrate</name>
    </ligand>
</feature>
<dbReference type="PIRSF" id="PIRSF000124">
    <property type="entry name" value="UDPglc_GDPman_dh"/>
    <property type="match status" value="1"/>
</dbReference>
<dbReference type="RefSeq" id="WP_072731694.1">
    <property type="nucleotide sequence ID" value="NZ_JAVYAA010000006.1"/>
</dbReference>
<dbReference type="Pfam" id="PF03721">
    <property type="entry name" value="UDPG_MGDP_dh_N"/>
    <property type="match status" value="1"/>
</dbReference>
<dbReference type="NCBIfam" id="TIGR03026">
    <property type="entry name" value="NDP-sugDHase"/>
    <property type="match status" value="1"/>
</dbReference>
<dbReference type="GO" id="GO:0003979">
    <property type="term" value="F:UDP-glucose 6-dehydrogenase activity"/>
    <property type="evidence" value="ECO:0007669"/>
    <property type="project" value="UniProtKB-EC"/>
</dbReference>
<dbReference type="PANTHER" id="PTHR43750">
    <property type="entry name" value="UDP-GLUCOSE 6-DEHYDROGENASE TUAD"/>
    <property type="match status" value="1"/>
</dbReference>
<dbReference type="Proteomes" id="UP001250538">
    <property type="component" value="Unassembled WGS sequence"/>
</dbReference>
<proteinExistence type="inferred from homology"/>
<comment type="catalytic activity">
    <reaction evidence="6 7">
        <text>UDP-alpha-D-glucose + 2 NAD(+) + H2O = UDP-alpha-D-glucuronate + 2 NADH + 3 H(+)</text>
        <dbReference type="Rhea" id="RHEA:23596"/>
        <dbReference type="ChEBI" id="CHEBI:15377"/>
        <dbReference type="ChEBI" id="CHEBI:15378"/>
        <dbReference type="ChEBI" id="CHEBI:57540"/>
        <dbReference type="ChEBI" id="CHEBI:57945"/>
        <dbReference type="ChEBI" id="CHEBI:58052"/>
        <dbReference type="ChEBI" id="CHEBI:58885"/>
        <dbReference type="EC" id="1.1.1.22"/>
    </reaction>
</comment>
<keyword evidence="5 7" id="KW-0520">NAD</keyword>
<evidence type="ECO:0000256" key="7">
    <source>
        <dbReference type="PIRNR" id="PIRNR000124"/>
    </source>
</evidence>
<dbReference type="InterPro" id="IPR008927">
    <property type="entry name" value="6-PGluconate_DH-like_C_sf"/>
</dbReference>